<keyword evidence="13 19" id="KW-0472">Membrane</keyword>
<dbReference type="HAMAP" id="MF_00719">
    <property type="entry name" value="CobS"/>
    <property type="match status" value="1"/>
</dbReference>
<evidence type="ECO:0000256" key="6">
    <source>
        <dbReference type="ARBA" id="ARBA00015850"/>
    </source>
</evidence>
<feature type="transmembrane region" description="Helical" evidence="19">
    <location>
        <begin position="106"/>
        <end position="126"/>
    </location>
</feature>
<comment type="similarity">
    <text evidence="4 19">Belongs to the CobS family.</text>
</comment>
<evidence type="ECO:0000256" key="4">
    <source>
        <dbReference type="ARBA" id="ARBA00010561"/>
    </source>
</evidence>
<comment type="cofactor">
    <cofactor evidence="1 19">
        <name>Mg(2+)</name>
        <dbReference type="ChEBI" id="CHEBI:18420"/>
    </cofactor>
</comment>
<gene>
    <name evidence="19 20" type="primary">cobS</name>
    <name evidence="20" type="ORF">DKB62_10150</name>
</gene>
<evidence type="ECO:0000256" key="1">
    <source>
        <dbReference type="ARBA" id="ARBA00001946"/>
    </source>
</evidence>
<dbReference type="OrthoDB" id="9794626at2"/>
<organism evidence="20 21">
    <name type="scientific">Megasphaera stantonii</name>
    <dbReference type="NCBI Taxonomy" id="2144175"/>
    <lineage>
        <taxon>Bacteria</taxon>
        <taxon>Bacillati</taxon>
        <taxon>Bacillota</taxon>
        <taxon>Negativicutes</taxon>
        <taxon>Veillonellales</taxon>
        <taxon>Veillonellaceae</taxon>
        <taxon>Megasphaera</taxon>
    </lineage>
</organism>
<evidence type="ECO:0000256" key="5">
    <source>
        <dbReference type="ARBA" id="ARBA00013200"/>
    </source>
</evidence>
<dbReference type="PANTHER" id="PTHR34148">
    <property type="entry name" value="ADENOSYLCOBINAMIDE-GDP RIBAZOLETRANSFERASE"/>
    <property type="match status" value="1"/>
</dbReference>
<proteinExistence type="inferred from homology"/>
<dbReference type="GO" id="GO:0051073">
    <property type="term" value="F:adenosylcobinamide-GDP ribazoletransferase activity"/>
    <property type="evidence" value="ECO:0007669"/>
    <property type="project" value="UniProtKB-UniRule"/>
</dbReference>
<dbReference type="AlphaFoldDB" id="A0A346B1A2"/>
<protein>
    <recommendedName>
        <fullName evidence="6 19">Adenosylcobinamide-GDP ribazoletransferase</fullName>
        <ecNumber evidence="5 19">2.7.8.26</ecNumber>
    </recommendedName>
    <alternativeName>
        <fullName evidence="16 19">Cobalamin synthase</fullName>
    </alternativeName>
    <alternativeName>
        <fullName evidence="15 19">Cobalamin-5'-phosphate synthase</fullName>
    </alternativeName>
</protein>
<comment type="pathway">
    <text evidence="3 19">Cofactor biosynthesis; adenosylcobalamin biosynthesis; adenosylcobalamin from cob(II)yrinate a,c-diamide: step 7/7.</text>
</comment>
<dbReference type="Pfam" id="PF02654">
    <property type="entry name" value="CobS"/>
    <property type="match status" value="1"/>
</dbReference>
<evidence type="ECO:0000256" key="12">
    <source>
        <dbReference type="ARBA" id="ARBA00022989"/>
    </source>
</evidence>
<evidence type="ECO:0000256" key="2">
    <source>
        <dbReference type="ARBA" id="ARBA00004651"/>
    </source>
</evidence>
<comment type="catalytic activity">
    <reaction evidence="17 19">
        <text>alpha-ribazole + adenosylcob(III)inamide-GDP = adenosylcob(III)alamin + GMP + H(+)</text>
        <dbReference type="Rhea" id="RHEA:16049"/>
        <dbReference type="ChEBI" id="CHEBI:10329"/>
        <dbReference type="ChEBI" id="CHEBI:15378"/>
        <dbReference type="ChEBI" id="CHEBI:18408"/>
        <dbReference type="ChEBI" id="CHEBI:58115"/>
        <dbReference type="ChEBI" id="CHEBI:60487"/>
        <dbReference type="EC" id="2.7.8.26"/>
    </reaction>
</comment>
<dbReference type="KEGG" id="meg:DKB62_10150"/>
<dbReference type="InterPro" id="IPR003805">
    <property type="entry name" value="CobS"/>
</dbReference>
<evidence type="ECO:0000256" key="17">
    <source>
        <dbReference type="ARBA" id="ARBA00048623"/>
    </source>
</evidence>
<dbReference type="GO" id="GO:0008818">
    <property type="term" value="F:cobalamin 5'-phosphate synthase activity"/>
    <property type="evidence" value="ECO:0007669"/>
    <property type="project" value="UniProtKB-UniRule"/>
</dbReference>
<dbReference type="EMBL" id="CP029462">
    <property type="protein sequence ID" value="AXL21895.1"/>
    <property type="molecule type" value="Genomic_DNA"/>
</dbReference>
<evidence type="ECO:0000256" key="18">
    <source>
        <dbReference type="ARBA" id="ARBA00049504"/>
    </source>
</evidence>
<dbReference type="UniPathway" id="UPA00148">
    <property type="reaction ID" value="UER00238"/>
</dbReference>
<evidence type="ECO:0000256" key="16">
    <source>
        <dbReference type="ARBA" id="ARBA00032853"/>
    </source>
</evidence>
<dbReference type="GO" id="GO:0005886">
    <property type="term" value="C:plasma membrane"/>
    <property type="evidence" value="ECO:0007669"/>
    <property type="project" value="UniProtKB-SubCell"/>
</dbReference>
<evidence type="ECO:0000256" key="15">
    <source>
        <dbReference type="ARBA" id="ARBA00032605"/>
    </source>
</evidence>
<evidence type="ECO:0000256" key="10">
    <source>
        <dbReference type="ARBA" id="ARBA00022692"/>
    </source>
</evidence>
<dbReference type="EC" id="2.7.8.26" evidence="5 19"/>
<keyword evidence="9 19" id="KW-0808">Transferase</keyword>
<dbReference type="GO" id="GO:0009236">
    <property type="term" value="P:cobalamin biosynthetic process"/>
    <property type="evidence" value="ECO:0007669"/>
    <property type="project" value="UniProtKB-UniRule"/>
</dbReference>
<evidence type="ECO:0000256" key="11">
    <source>
        <dbReference type="ARBA" id="ARBA00022842"/>
    </source>
</evidence>
<feature type="transmembrane region" description="Helical" evidence="19">
    <location>
        <begin position="175"/>
        <end position="208"/>
    </location>
</feature>
<name>A0A346B1A2_9FIRM</name>
<evidence type="ECO:0000256" key="14">
    <source>
        <dbReference type="ARBA" id="ARBA00025228"/>
    </source>
</evidence>
<keyword evidence="21" id="KW-1185">Reference proteome</keyword>
<dbReference type="Proteomes" id="UP000254337">
    <property type="component" value="Chromosome"/>
</dbReference>
<feature type="transmembrane region" description="Helical" evidence="19">
    <location>
        <begin position="59"/>
        <end position="78"/>
    </location>
</feature>
<evidence type="ECO:0000313" key="20">
    <source>
        <dbReference type="EMBL" id="AXL21895.1"/>
    </source>
</evidence>
<keyword evidence="10 19" id="KW-0812">Transmembrane</keyword>
<evidence type="ECO:0000256" key="9">
    <source>
        <dbReference type="ARBA" id="ARBA00022679"/>
    </source>
</evidence>
<keyword evidence="8 19" id="KW-0169">Cobalamin biosynthesis</keyword>
<dbReference type="PANTHER" id="PTHR34148:SF1">
    <property type="entry name" value="ADENOSYLCOBINAMIDE-GDP RIBAZOLETRANSFERASE"/>
    <property type="match status" value="1"/>
</dbReference>
<evidence type="ECO:0000256" key="13">
    <source>
        <dbReference type="ARBA" id="ARBA00023136"/>
    </source>
</evidence>
<sequence length="253" mass="27160">MKSFFIALQFLSRIHVVTQTVWTEADFGRSVIFFPLVGTVIGAVLCLAYAGISLWFSQPYTAVLLVLCWLFVTGGLHADGLMDTADGLFSGRSRERMLEILKDSCVGSNGVVVFVSCMALKVCFLANLPQPSVCAALLAVPTAARFGVLIGIFQFPYVRQQGLGQAFVQYAPRRALVKAFLCALLPLAVAGWGYFLLLGAAMLISLGLNTYIARRLGGVTGDTYGAVIELSEMLLLGLAFLASGAVQTACIWI</sequence>
<dbReference type="RefSeq" id="WP_107196567.1">
    <property type="nucleotide sequence ID" value="NZ_CP029462.1"/>
</dbReference>
<comment type="subcellular location">
    <subcellularLocation>
        <location evidence="2 19">Cell membrane</location>
        <topology evidence="2 19">Multi-pass membrane protein</topology>
    </subcellularLocation>
</comment>
<keyword evidence="12 19" id="KW-1133">Transmembrane helix</keyword>
<evidence type="ECO:0000256" key="8">
    <source>
        <dbReference type="ARBA" id="ARBA00022573"/>
    </source>
</evidence>
<feature type="transmembrane region" description="Helical" evidence="19">
    <location>
        <begin position="133"/>
        <end position="155"/>
    </location>
</feature>
<evidence type="ECO:0000256" key="19">
    <source>
        <dbReference type="HAMAP-Rule" id="MF_00719"/>
    </source>
</evidence>
<comment type="catalytic activity">
    <reaction evidence="18 19">
        <text>alpha-ribazole 5'-phosphate + adenosylcob(III)inamide-GDP = adenosylcob(III)alamin 5'-phosphate + GMP + H(+)</text>
        <dbReference type="Rhea" id="RHEA:23560"/>
        <dbReference type="ChEBI" id="CHEBI:15378"/>
        <dbReference type="ChEBI" id="CHEBI:57918"/>
        <dbReference type="ChEBI" id="CHEBI:58115"/>
        <dbReference type="ChEBI" id="CHEBI:60487"/>
        <dbReference type="ChEBI" id="CHEBI:60493"/>
        <dbReference type="EC" id="2.7.8.26"/>
    </reaction>
</comment>
<keyword evidence="11 19" id="KW-0460">Magnesium</keyword>
<accession>A0A346B1A2</accession>
<dbReference type="NCBIfam" id="TIGR00317">
    <property type="entry name" value="cobS"/>
    <property type="match status" value="1"/>
</dbReference>
<evidence type="ECO:0000256" key="3">
    <source>
        <dbReference type="ARBA" id="ARBA00004663"/>
    </source>
</evidence>
<comment type="function">
    <text evidence="14 19">Joins adenosylcobinamide-GDP and alpha-ribazole to generate adenosylcobalamin (Ado-cobalamin). Also synthesizes adenosylcobalamin 5'-phosphate from adenosylcobinamide-GDP and alpha-ribazole 5'-phosphate.</text>
</comment>
<feature type="transmembrane region" description="Helical" evidence="19">
    <location>
        <begin position="32"/>
        <end position="52"/>
    </location>
</feature>
<reference evidence="20 21" key="1">
    <citation type="submission" date="2018-05" db="EMBL/GenBank/DDBJ databases">
        <title>Complete genome sequence of Megasphaera sp. AJH120T, isolated from the ceca of a chicken.</title>
        <authorList>
            <person name="Maki J."/>
            <person name="Looft T."/>
        </authorList>
    </citation>
    <scope>NUCLEOTIDE SEQUENCE [LARGE SCALE GENOMIC DNA]</scope>
    <source>
        <strain evidence="20 21">AJH120</strain>
    </source>
</reference>
<evidence type="ECO:0000256" key="7">
    <source>
        <dbReference type="ARBA" id="ARBA00022475"/>
    </source>
</evidence>
<keyword evidence="7 19" id="KW-1003">Cell membrane</keyword>
<evidence type="ECO:0000313" key="21">
    <source>
        <dbReference type="Proteomes" id="UP000254337"/>
    </source>
</evidence>